<comment type="caution">
    <text evidence="1">The sequence shown here is derived from an EMBL/GenBank/DDBJ whole genome shotgun (WGS) entry which is preliminary data.</text>
</comment>
<gene>
    <name evidence="1" type="ORF">RDI58_017720</name>
</gene>
<proteinExistence type="predicted"/>
<dbReference type="Proteomes" id="UP001371456">
    <property type="component" value="Unassembled WGS sequence"/>
</dbReference>
<keyword evidence="2" id="KW-1185">Reference proteome</keyword>
<dbReference type="EMBL" id="JBANQN010000007">
    <property type="protein sequence ID" value="KAK6784266.1"/>
    <property type="molecule type" value="Genomic_DNA"/>
</dbReference>
<protein>
    <submittedName>
        <fullName evidence="1">Uncharacterized protein</fullName>
    </submittedName>
</protein>
<sequence>MVKVTCLFNGAPTNFEQWLSLIRWSELVDSLESAKGDVNSSGSGFGVDAPIVGIHRNDEGEKEQWSFGVVWFGDGRLNFYSVKMDVNK</sequence>
<reference evidence="1 2" key="1">
    <citation type="submission" date="2024-02" db="EMBL/GenBank/DDBJ databases">
        <title>de novo genome assembly of Solanum bulbocastanum strain 11H21.</title>
        <authorList>
            <person name="Hosaka A.J."/>
        </authorList>
    </citation>
    <scope>NUCLEOTIDE SEQUENCE [LARGE SCALE GENOMIC DNA]</scope>
    <source>
        <tissue evidence="1">Young leaves</tissue>
    </source>
</reference>
<name>A0AAN8TI84_SOLBU</name>
<evidence type="ECO:0000313" key="2">
    <source>
        <dbReference type="Proteomes" id="UP001371456"/>
    </source>
</evidence>
<organism evidence="1 2">
    <name type="scientific">Solanum bulbocastanum</name>
    <name type="common">Wild potato</name>
    <dbReference type="NCBI Taxonomy" id="147425"/>
    <lineage>
        <taxon>Eukaryota</taxon>
        <taxon>Viridiplantae</taxon>
        <taxon>Streptophyta</taxon>
        <taxon>Embryophyta</taxon>
        <taxon>Tracheophyta</taxon>
        <taxon>Spermatophyta</taxon>
        <taxon>Magnoliopsida</taxon>
        <taxon>eudicotyledons</taxon>
        <taxon>Gunneridae</taxon>
        <taxon>Pentapetalae</taxon>
        <taxon>asterids</taxon>
        <taxon>lamiids</taxon>
        <taxon>Solanales</taxon>
        <taxon>Solanaceae</taxon>
        <taxon>Solanoideae</taxon>
        <taxon>Solaneae</taxon>
        <taxon>Solanum</taxon>
    </lineage>
</organism>
<dbReference type="AlphaFoldDB" id="A0AAN8TI84"/>
<evidence type="ECO:0000313" key="1">
    <source>
        <dbReference type="EMBL" id="KAK6784266.1"/>
    </source>
</evidence>
<accession>A0AAN8TI84</accession>